<keyword evidence="7" id="KW-1185">Reference proteome</keyword>
<dbReference type="PROSITE" id="PS50977">
    <property type="entry name" value="HTH_TETR_2"/>
    <property type="match status" value="1"/>
</dbReference>
<evidence type="ECO:0000256" key="1">
    <source>
        <dbReference type="ARBA" id="ARBA00023015"/>
    </source>
</evidence>
<gene>
    <name evidence="6" type="ORF">AWU67_11100</name>
</gene>
<evidence type="ECO:0000259" key="5">
    <source>
        <dbReference type="PROSITE" id="PS50977"/>
    </source>
</evidence>
<dbReference type="Pfam" id="PF16859">
    <property type="entry name" value="TetR_C_11"/>
    <property type="match status" value="1"/>
</dbReference>
<dbReference type="InterPro" id="IPR009057">
    <property type="entry name" value="Homeodomain-like_sf"/>
</dbReference>
<keyword evidence="1" id="KW-0805">Transcription regulation</keyword>
<accession>A0A0X8E2L2</accession>
<protein>
    <recommendedName>
        <fullName evidence="5">HTH tetR-type domain-containing protein</fullName>
    </recommendedName>
</protein>
<evidence type="ECO:0000256" key="2">
    <source>
        <dbReference type="ARBA" id="ARBA00023125"/>
    </source>
</evidence>
<keyword evidence="3" id="KW-0804">Transcription</keyword>
<feature type="domain" description="HTH tetR-type" evidence="5">
    <location>
        <begin position="13"/>
        <end position="73"/>
    </location>
</feature>
<keyword evidence="2 4" id="KW-0238">DNA-binding</keyword>
<dbReference type="InterPro" id="IPR011075">
    <property type="entry name" value="TetR_C"/>
</dbReference>
<dbReference type="OrthoDB" id="9796019at2"/>
<evidence type="ECO:0000313" key="7">
    <source>
        <dbReference type="Proteomes" id="UP000058305"/>
    </source>
</evidence>
<name>A0A0X8E2L2_9MICO</name>
<proteinExistence type="predicted"/>
<evidence type="ECO:0000256" key="3">
    <source>
        <dbReference type="ARBA" id="ARBA00023163"/>
    </source>
</evidence>
<dbReference type="GO" id="GO:0003700">
    <property type="term" value="F:DNA-binding transcription factor activity"/>
    <property type="evidence" value="ECO:0007669"/>
    <property type="project" value="TreeGrafter"/>
</dbReference>
<feature type="DNA-binding region" description="H-T-H motif" evidence="4">
    <location>
        <begin position="36"/>
        <end position="55"/>
    </location>
</feature>
<dbReference type="KEGG" id="mvd:AWU67_11100"/>
<organism evidence="6 7">
    <name type="scientific">Microterricola viridarii</name>
    <dbReference type="NCBI Taxonomy" id="412690"/>
    <lineage>
        <taxon>Bacteria</taxon>
        <taxon>Bacillati</taxon>
        <taxon>Actinomycetota</taxon>
        <taxon>Actinomycetes</taxon>
        <taxon>Micrococcales</taxon>
        <taxon>Microbacteriaceae</taxon>
        <taxon>Microterricola</taxon>
    </lineage>
</organism>
<evidence type="ECO:0000256" key="4">
    <source>
        <dbReference type="PROSITE-ProRule" id="PRU00335"/>
    </source>
</evidence>
<dbReference type="GO" id="GO:0000976">
    <property type="term" value="F:transcription cis-regulatory region binding"/>
    <property type="evidence" value="ECO:0007669"/>
    <property type="project" value="TreeGrafter"/>
</dbReference>
<dbReference type="PANTHER" id="PTHR30055">
    <property type="entry name" value="HTH-TYPE TRANSCRIPTIONAL REGULATOR RUTR"/>
    <property type="match status" value="1"/>
</dbReference>
<dbReference type="AlphaFoldDB" id="A0A0X8E2L2"/>
<evidence type="ECO:0000313" key="6">
    <source>
        <dbReference type="EMBL" id="AMB59320.1"/>
    </source>
</evidence>
<dbReference type="Pfam" id="PF00440">
    <property type="entry name" value="TetR_N"/>
    <property type="match status" value="1"/>
</dbReference>
<dbReference type="Gene3D" id="1.10.10.60">
    <property type="entry name" value="Homeodomain-like"/>
    <property type="match status" value="1"/>
</dbReference>
<dbReference type="InterPro" id="IPR001647">
    <property type="entry name" value="HTH_TetR"/>
</dbReference>
<reference evidence="7" key="2">
    <citation type="submission" date="2016-01" db="EMBL/GenBank/DDBJ databases">
        <title>First complete genome sequence of a species in the genus Microterricola, an extremophilic cold active enzyme producing strain ERGS5:02 isolated from Sikkim Himalaya.</title>
        <authorList>
            <person name="Kumar R."/>
            <person name="Singh D."/>
            <person name="Swarnkar M.K."/>
        </authorList>
    </citation>
    <scope>NUCLEOTIDE SEQUENCE [LARGE SCALE GENOMIC DNA]</scope>
    <source>
        <strain evidence="7">ERGS5:02</strain>
    </source>
</reference>
<dbReference type="RefSeq" id="WP_067228891.1">
    <property type="nucleotide sequence ID" value="NZ_CP014145.1"/>
</dbReference>
<reference evidence="6 7" key="1">
    <citation type="journal article" date="2016" name="J. Biotechnol.">
        <title>First complete genome sequence of a species in the genus Microterricola, an extremophilic cold active enzyme producing bacterial strain ERGS5:02 isolated from Sikkim Himalaya.</title>
        <authorList>
            <person name="Himanshu"/>
            <person name="Swarnkar M.K."/>
            <person name="Singh D."/>
            <person name="Kumar R."/>
        </authorList>
    </citation>
    <scope>NUCLEOTIDE SEQUENCE [LARGE SCALE GENOMIC DNA]</scope>
    <source>
        <strain evidence="6 7">ERGS5:02</strain>
    </source>
</reference>
<dbReference type="PANTHER" id="PTHR30055:SF148">
    <property type="entry name" value="TETR-FAMILY TRANSCRIPTIONAL REGULATOR"/>
    <property type="match status" value="1"/>
</dbReference>
<dbReference type="Gene3D" id="1.10.357.10">
    <property type="entry name" value="Tetracycline Repressor, domain 2"/>
    <property type="match status" value="1"/>
</dbReference>
<dbReference type="SUPFAM" id="SSF48498">
    <property type="entry name" value="Tetracyclin repressor-like, C-terminal domain"/>
    <property type="match status" value="1"/>
</dbReference>
<sequence>MTEPSPRGRPRSEHSRRATLEATRDLLHSVGYDRLTIEGIASAAGVSRQTVYRWWGAKSAIVAEAVLDGVIILPGGVDAAGGSIAGILNAMGASLVAPENAALIRALAAAAADDPSASQALYTRMTGPTHDVLMASIAEGVQRGSLRPDIDAEVAADALIGALLYRVLTRQDSPPDYGDRLAVTLLGVLPGRV</sequence>
<dbReference type="EMBL" id="CP014145">
    <property type="protein sequence ID" value="AMB59320.1"/>
    <property type="molecule type" value="Genomic_DNA"/>
</dbReference>
<dbReference type="InterPro" id="IPR050109">
    <property type="entry name" value="HTH-type_TetR-like_transc_reg"/>
</dbReference>
<dbReference type="InterPro" id="IPR036271">
    <property type="entry name" value="Tet_transcr_reg_TetR-rel_C_sf"/>
</dbReference>
<dbReference type="Proteomes" id="UP000058305">
    <property type="component" value="Chromosome"/>
</dbReference>
<dbReference type="PRINTS" id="PR00455">
    <property type="entry name" value="HTHTETR"/>
</dbReference>
<dbReference type="SUPFAM" id="SSF46689">
    <property type="entry name" value="Homeodomain-like"/>
    <property type="match status" value="1"/>
</dbReference>